<dbReference type="Pfam" id="PF00782">
    <property type="entry name" value="DSPc"/>
    <property type="match status" value="1"/>
</dbReference>
<dbReference type="GO" id="GO:2001070">
    <property type="term" value="F:starch binding"/>
    <property type="evidence" value="ECO:0007669"/>
    <property type="project" value="TreeGrafter"/>
</dbReference>
<protein>
    <recommendedName>
        <fullName evidence="8">Tyrosine specific protein phosphatases domain-containing protein</fullName>
    </recommendedName>
</protein>
<dbReference type="GO" id="GO:0004721">
    <property type="term" value="F:phosphoprotein phosphatase activity"/>
    <property type="evidence" value="ECO:0007669"/>
    <property type="project" value="UniProtKB-KW"/>
</dbReference>
<dbReference type="PANTHER" id="PTHR46642">
    <property type="entry name" value="DUAL SPECIFICITY PHOSPHATASE, SUBGROUP, CATALYTIC DOMAIN"/>
    <property type="match status" value="1"/>
</dbReference>
<accession>A0A250WZM6</accession>
<evidence type="ECO:0000256" key="2">
    <source>
        <dbReference type="ARBA" id="ARBA00022912"/>
    </source>
</evidence>
<dbReference type="SUPFAM" id="SSF52799">
    <property type="entry name" value="(Phosphotyrosine protein) phosphatases II"/>
    <property type="match status" value="1"/>
</dbReference>
<keyword evidence="1" id="KW-0378">Hydrolase</keyword>
<dbReference type="OrthoDB" id="273181at2759"/>
<reference evidence="6 7" key="1">
    <citation type="submission" date="2017-08" db="EMBL/GenBank/DDBJ databases">
        <title>Acidophilic green algal genome provides insights into adaptation to an acidic environment.</title>
        <authorList>
            <person name="Hirooka S."/>
            <person name="Hirose Y."/>
            <person name="Kanesaki Y."/>
            <person name="Higuchi S."/>
            <person name="Fujiwara T."/>
            <person name="Onuma R."/>
            <person name="Era A."/>
            <person name="Ohbayashi R."/>
            <person name="Uzuka A."/>
            <person name="Nozaki H."/>
            <person name="Yoshikawa H."/>
            <person name="Miyagishima S.Y."/>
        </authorList>
    </citation>
    <scope>NUCLEOTIDE SEQUENCE [LARGE SCALE GENOMIC DNA]</scope>
    <source>
        <strain evidence="6 7">NIES-2499</strain>
    </source>
</reference>
<dbReference type="InterPro" id="IPR020422">
    <property type="entry name" value="TYR_PHOSPHATASE_DUAL_dom"/>
</dbReference>
<name>A0A250WZM6_9CHLO</name>
<dbReference type="InterPro" id="IPR000340">
    <property type="entry name" value="Dual-sp_phosphatase_cat-dom"/>
</dbReference>
<dbReference type="STRING" id="1157962.A0A250WZM6"/>
<evidence type="ECO:0000259" key="5">
    <source>
        <dbReference type="PROSITE" id="PS50056"/>
    </source>
</evidence>
<evidence type="ECO:0000313" key="7">
    <source>
        <dbReference type="Proteomes" id="UP000232323"/>
    </source>
</evidence>
<comment type="caution">
    <text evidence="6">The sequence shown here is derived from an EMBL/GenBank/DDBJ whole genome shotgun (WGS) entry which is preliminary data.</text>
</comment>
<evidence type="ECO:0000256" key="3">
    <source>
        <dbReference type="ARBA" id="ARBA00023277"/>
    </source>
</evidence>
<evidence type="ECO:0000313" key="6">
    <source>
        <dbReference type="EMBL" id="GAX75960.1"/>
    </source>
</evidence>
<dbReference type="Gene3D" id="3.90.190.10">
    <property type="entry name" value="Protein tyrosine phosphatase superfamily"/>
    <property type="match status" value="1"/>
</dbReference>
<dbReference type="InterPro" id="IPR045204">
    <property type="entry name" value="DSP_laforin-like"/>
</dbReference>
<dbReference type="SMART" id="SM00195">
    <property type="entry name" value="DSPc"/>
    <property type="match status" value="1"/>
</dbReference>
<dbReference type="InterPro" id="IPR029021">
    <property type="entry name" value="Prot-tyrosine_phosphatase-like"/>
</dbReference>
<dbReference type="PANTHER" id="PTHR46642:SF2">
    <property type="entry name" value="PHOSPHOGLUCAN PHOSPHATASE LSF2, CHLOROPLASTIC"/>
    <property type="match status" value="1"/>
</dbReference>
<dbReference type="AlphaFoldDB" id="A0A250WZM6"/>
<gene>
    <name evidence="6" type="ORF">CEUSTIGMA_g3403.t1</name>
</gene>
<keyword evidence="2" id="KW-0904">Protein phosphatase</keyword>
<feature type="domain" description="Tyrosine-protein phosphatase" evidence="4">
    <location>
        <begin position="28"/>
        <end position="183"/>
    </location>
</feature>
<dbReference type="GO" id="GO:0009507">
    <property type="term" value="C:chloroplast"/>
    <property type="evidence" value="ECO:0007669"/>
    <property type="project" value="TreeGrafter"/>
</dbReference>
<dbReference type="GO" id="GO:0019203">
    <property type="term" value="F:carbohydrate phosphatase activity"/>
    <property type="evidence" value="ECO:0007669"/>
    <property type="project" value="InterPro"/>
</dbReference>
<feature type="domain" description="Tyrosine specific protein phosphatases" evidence="5">
    <location>
        <begin position="104"/>
        <end position="162"/>
    </location>
</feature>
<dbReference type="InterPro" id="IPR000387">
    <property type="entry name" value="Tyr_Pase_dom"/>
</dbReference>
<dbReference type="GO" id="GO:0005983">
    <property type="term" value="P:starch catabolic process"/>
    <property type="evidence" value="ECO:0007669"/>
    <property type="project" value="TreeGrafter"/>
</dbReference>
<dbReference type="CDD" id="cd14526">
    <property type="entry name" value="DSP_laforin-like"/>
    <property type="match status" value="1"/>
</dbReference>
<dbReference type="Proteomes" id="UP000232323">
    <property type="component" value="Unassembled WGS sequence"/>
</dbReference>
<keyword evidence="7" id="KW-1185">Reference proteome</keyword>
<proteinExistence type="predicted"/>
<dbReference type="PROSITE" id="PS50054">
    <property type="entry name" value="TYR_PHOSPHATASE_DUAL"/>
    <property type="match status" value="1"/>
</dbReference>
<evidence type="ECO:0000259" key="4">
    <source>
        <dbReference type="PROSITE" id="PS50054"/>
    </source>
</evidence>
<organism evidence="6 7">
    <name type="scientific">Chlamydomonas eustigma</name>
    <dbReference type="NCBI Taxonomy" id="1157962"/>
    <lineage>
        <taxon>Eukaryota</taxon>
        <taxon>Viridiplantae</taxon>
        <taxon>Chlorophyta</taxon>
        <taxon>core chlorophytes</taxon>
        <taxon>Chlorophyceae</taxon>
        <taxon>CS clade</taxon>
        <taxon>Chlamydomonadales</taxon>
        <taxon>Chlamydomonadaceae</taxon>
        <taxon>Chlamydomonas</taxon>
    </lineage>
</organism>
<dbReference type="InterPro" id="IPR052832">
    <property type="entry name" value="Starch-Glucan_Phosphatase"/>
</dbReference>
<evidence type="ECO:0008006" key="8">
    <source>
        <dbReference type="Google" id="ProtNLM"/>
    </source>
</evidence>
<keyword evidence="3" id="KW-0119">Carbohydrate metabolism</keyword>
<dbReference type="EMBL" id="BEGY01000014">
    <property type="protein sequence ID" value="GAX75960.1"/>
    <property type="molecule type" value="Genomic_DNA"/>
</dbReference>
<sequence length="214" mass="24467">MAAEYNKTMNMQMQWGDPFEYHPQRGLYWNEIAPGLICGTQPRSGQDVQTLHGVGVTHILNLQTDKDMQHWGVDVRELERKCQELRVTFSRRSARDFDPHSLRKTLPSAVAVVQQALSAKGRIYVHCTAGLGRAPAVCIAYMYWFLGLDLDVAYKTLTDIRPCGPKRDAIRGATFDLMSGLPADNFERLDREAWATLVEEDRYALQWRVLRAHM</sequence>
<evidence type="ECO:0000256" key="1">
    <source>
        <dbReference type="ARBA" id="ARBA00022801"/>
    </source>
</evidence>
<dbReference type="PROSITE" id="PS50056">
    <property type="entry name" value="TYR_PHOSPHATASE_2"/>
    <property type="match status" value="1"/>
</dbReference>